<evidence type="ECO:0000256" key="6">
    <source>
        <dbReference type="SAM" id="MobiDB-lite"/>
    </source>
</evidence>
<dbReference type="PANTHER" id="PTHR39344">
    <property type="entry name" value="UPF0182 PROTEIN SLL1060"/>
    <property type="match status" value="1"/>
</dbReference>
<accession>A0A7L4YRT6</accession>
<protein>
    <recommendedName>
        <fullName evidence="5">UPF0182 protein EK0264_15830</fullName>
    </recommendedName>
</protein>
<dbReference type="OrthoDB" id="9763654at2"/>
<evidence type="ECO:0000256" key="2">
    <source>
        <dbReference type="ARBA" id="ARBA00022692"/>
    </source>
</evidence>
<comment type="subcellular location">
    <subcellularLocation>
        <location evidence="5">Cell membrane</location>
        <topology evidence="5">Multi-pass membrane protein</topology>
    </subcellularLocation>
</comment>
<dbReference type="AlphaFoldDB" id="A0A7L4YRT6"/>
<feature type="transmembrane region" description="Helical" evidence="5">
    <location>
        <begin position="172"/>
        <end position="195"/>
    </location>
</feature>
<dbReference type="PANTHER" id="PTHR39344:SF1">
    <property type="entry name" value="UPF0182 PROTEIN SLL1060"/>
    <property type="match status" value="1"/>
</dbReference>
<feature type="region of interest" description="Disordered" evidence="6">
    <location>
        <begin position="961"/>
        <end position="980"/>
    </location>
</feature>
<feature type="transmembrane region" description="Helical" evidence="5">
    <location>
        <begin position="215"/>
        <end position="232"/>
    </location>
</feature>
<dbReference type="InterPro" id="IPR005372">
    <property type="entry name" value="UPF0182"/>
</dbReference>
<organism evidence="7 8">
    <name type="scientific">Epidermidibacterium keratini</name>
    <dbReference type="NCBI Taxonomy" id="1891644"/>
    <lineage>
        <taxon>Bacteria</taxon>
        <taxon>Bacillati</taxon>
        <taxon>Actinomycetota</taxon>
        <taxon>Actinomycetes</taxon>
        <taxon>Sporichthyales</taxon>
        <taxon>Sporichthyaceae</taxon>
        <taxon>Epidermidibacterium</taxon>
    </lineage>
</organism>
<evidence type="ECO:0000256" key="1">
    <source>
        <dbReference type="ARBA" id="ARBA00022475"/>
    </source>
</evidence>
<evidence type="ECO:0000256" key="3">
    <source>
        <dbReference type="ARBA" id="ARBA00022989"/>
    </source>
</evidence>
<feature type="transmembrane region" description="Helical" evidence="5">
    <location>
        <begin position="20"/>
        <end position="46"/>
    </location>
</feature>
<keyword evidence="2 5" id="KW-0812">Transmembrane</keyword>
<keyword evidence="3 5" id="KW-1133">Transmembrane helix</keyword>
<feature type="compositionally biased region" description="Low complexity" evidence="6">
    <location>
        <begin position="904"/>
        <end position="921"/>
    </location>
</feature>
<reference evidence="7 8" key="1">
    <citation type="journal article" date="2018" name="Int. J. Syst. Evol. Microbiol.">
        <title>Epidermidibacterium keratini gen. nov., sp. nov., a member of the family Sporichthyaceae, isolated from keratin epidermis.</title>
        <authorList>
            <person name="Lee D.G."/>
            <person name="Trujillo M.E."/>
            <person name="Kang S."/>
            <person name="Nam J.J."/>
            <person name="Kim Y.J."/>
        </authorList>
    </citation>
    <scope>NUCLEOTIDE SEQUENCE [LARGE SCALE GENOMIC DNA]</scope>
    <source>
        <strain evidence="7 8">EPI-7</strain>
    </source>
</reference>
<dbReference type="Proteomes" id="UP000463857">
    <property type="component" value="Chromosome"/>
</dbReference>
<feature type="transmembrane region" description="Helical" evidence="5">
    <location>
        <begin position="116"/>
        <end position="133"/>
    </location>
</feature>
<evidence type="ECO:0000256" key="5">
    <source>
        <dbReference type="HAMAP-Rule" id="MF_01600"/>
    </source>
</evidence>
<name>A0A7L4YRT6_9ACTN</name>
<dbReference type="GO" id="GO:0005576">
    <property type="term" value="C:extracellular region"/>
    <property type="evidence" value="ECO:0007669"/>
    <property type="project" value="TreeGrafter"/>
</dbReference>
<dbReference type="GO" id="GO:0005886">
    <property type="term" value="C:plasma membrane"/>
    <property type="evidence" value="ECO:0007669"/>
    <property type="project" value="UniProtKB-SubCell"/>
</dbReference>
<dbReference type="InParanoid" id="A0A7L4YRT6"/>
<keyword evidence="8" id="KW-1185">Reference proteome</keyword>
<dbReference type="EMBL" id="CP047156">
    <property type="protein sequence ID" value="QHC01614.1"/>
    <property type="molecule type" value="Genomic_DNA"/>
</dbReference>
<proteinExistence type="inferred from homology"/>
<comment type="similarity">
    <text evidence="5">Belongs to the UPF0182 family.</text>
</comment>
<dbReference type="HAMAP" id="MF_01600">
    <property type="entry name" value="UPF0182"/>
    <property type="match status" value="1"/>
</dbReference>
<evidence type="ECO:0000313" key="8">
    <source>
        <dbReference type="Proteomes" id="UP000463857"/>
    </source>
</evidence>
<evidence type="ECO:0000313" key="7">
    <source>
        <dbReference type="EMBL" id="QHC01614.1"/>
    </source>
</evidence>
<dbReference type="RefSeq" id="WP_159546749.1">
    <property type="nucleotide sequence ID" value="NZ_CP047156.1"/>
</dbReference>
<sequence>MAVRPPAATGTWEPSKRSKILIGIGVSLIVIIAVGKLVSSALVNYWWYDQTGFSQVFWTSVRSRALLFGIFGVVGLLIIVGNALLAYRLRPAFRPMTAEQQNLDHYRKLLEPRAKFATIAASIVTLIAVGYAAQTQWQSYLLWTNSTPFGAKDPQFGMDISFYTFELPFYRFILSFLFWTVAIAMIAAAVIHYLYGGIRINTPGQRFSDGARTHLTILLGIFVLLKAAAYWFDRYDLLFSNTGKNFSGASAADVNAMLPAKTILSIVAIICAIAFFGNIILKNFALPAMSMALLVLASIAIGVAYPAIYDRVVVLPNANVKEADYIERAMQATRTAYQIGPDNLSYEEYPASSTATAEEIRNDTGTIPNIRLLDPNVISEVIQQTQQVRNIYSFPDKLDVDRYTIDGQTQDYVVAVRELDPGNFTETQSNWINSHTVYTHGYGLIAAPANQVGSDGQPVYVNSGFDDGLIPVDQPRIYFGELQSDYSIVGTPEGAPDKEFDRPAGEGDDEGELKYTYTGDGGVPVDNFFRKAVFAAYYGETNFILNSGVGENSKIIYDRTPRERVQKAAPFLTVDGDPYPAVIDGEIKWIVDAYTTSDMYPYSAQRSLGEVATDATTGAGTVAQADETVNYIRNSVKATVDAYDGTVELYAYDESDPVLKTWMKAYPGLIQPKSEISDELASHLRYPEDIFKVQRALVAEYHVTNPQAFYSADGFWKPATDPENSGADQPAYYVRSQLPGEDTASFKLTGALTAQQKANLTGYLSASSDPQNYGQLTVLQMPQSSNIYGPAQVQGQFKSDTTIKTDIRLLSDGGSRVIYGNLLTIPIAGGLLYVEPLYVQGTNEASYPRLQKVLLNFGTKIAYANTINEGLNQLFGEGAADTSQDPPPVDDGTTDGSATPPPSGNGSSSSAQQQLADANSDLQAAINEYNEAAAAADYAAMGAAQQKIVDAANAVNEATAAVQSEAGGAPASSSEAPPTD</sequence>
<feature type="transmembrane region" description="Helical" evidence="5">
    <location>
        <begin position="288"/>
        <end position="308"/>
    </location>
</feature>
<feature type="transmembrane region" description="Helical" evidence="5">
    <location>
        <begin position="263"/>
        <end position="281"/>
    </location>
</feature>
<gene>
    <name evidence="7" type="ORF">EK0264_15830</name>
</gene>
<keyword evidence="1 5" id="KW-1003">Cell membrane</keyword>
<feature type="region of interest" description="Disordered" evidence="6">
    <location>
        <begin position="877"/>
        <end position="921"/>
    </location>
</feature>
<dbReference type="NCBIfam" id="NF000825">
    <property type="entry name" value="PRK00068.1"/>
    <property type="match status" value="1"/>
</dbReference>
<keyword evidence="4 5" id="KW-0472">Membrane</keyword>
<dbReference type="KEGG" id="eke:EK0264_15830"/>
<evidence type="ECO:0000256" key="4">
    <source>
        <dbReference type="ARBA" id="ARBA00023136"/>
    </source>
</evidence>
<feature type="transmembrane region" description="Helical" evidence="5">
    <location>
        <begin position="66"/>
        <end position="87"/>
    </location>
</feature>
<dbReference type="Pfam" id="PF03699">
    <property type="entry name" value="UPF0182"/>
    <property type="match status" value="1"/>
</dbReference>